<evidence type="ECO:0000256" key="10">
    <source>
        <dbReference type="ARBA" id="ARBA00023242"/>
    </source>
</evidence>
<feature type="binding site" evidence="12">
    <location>
        <position position="320"/>
    </location>
    <ligand>
        <name>Zn(2+)</name>
        <dbReference type="ChEBI" id="CHEBI:29105"/>
        <label>2</label>
    </ligand>
</feature>
<dbReference type="GO" id="GO:0008270">
    <property type="term" value="F:zinc ion binding"/>
    <property type="evidence" value="ECO:0007669"/>
    <property type="project" value="UniProtKB-KW"/>
</dbReference>
<dbReference type="Gene3D" id="3.30.40.10">
    <property type="entry name" value="Zinc/RING finger domain, C3HC4 (zinc finger)"/>
    <property type="match status" value="1"/>
</dbReference>
<comment type="similarity">
    <text evidence="2 14">Belongs to the ING family.</text>
</comment>
<dbReference type="PANTHER" id="PTHR10333:SF103">
    <property type="entry name" value="INHIBITOR OF GROWTH PROTEIN 3"/>
    <property type="match status" value="1"/>
</dbReference>
<feature type="binding site" evidence="12">
    <location>
        <position position="279"/>
    </location>
    <ligand>
        <name>Zn(2+)</name>
        <dbReference type="ChEBI" id="CHEBI:29105"/>
        <label>1</label>
    </ligand>
</feature>
<feature type="binding site" evidence="12">
    <location>
        <position position="290"/>
    </location>
    <ligand>
        <name>Zn(2+)</name>
        <dbReference type="ChEBI" id="CHEBI:29105"/>
        <label>2</label>
    </ligand>
</feature>
<keyword evidence="7 14" id="KW-0156">Chromatin regulator</keyword>
<evidence type="ECO:0000256" key="15">
    <source>
        <dbReference type="SAM" id="MobiDB-lite"/>
    </source>
</evidence>
<evidence type="ECO:0000256" key="2">
    <source>
        <dbReference type="ARBA" id="ARBA00010210"/>
    </source>
</evidence>
<keyword evidence="9" id="KW-0804">Transcription</keyword>
<feature type="region of interest" description="Disordered" evidence="15">
    <location>
        <begin position="214"/>
        <end position="270"/>
    </location>
</feature>
<evidence type="ECO:0000256" key="12">
    <source>
        <dbReference type="PIRSR" id="PIRSR628651-51"/>
    </source>
</evidence>
<dbReference type="SMART" id="SM01408">
    <property type="entry name" value="ING"/>
    <property type="match status" value="1"/>
</dbReference>
<comment type="subunit">
    <text evidence="14">Component of an histone acetyltransferase complex. Interacts with H3K4me3 and to a lesser extent with H3K4me2.</text>
</comment>
<dbReference type="CDD" id="cd15505">
    <property type="entry name" value="PHD_ING"/>
    <property type="match status" value="1"/>
</dbReference>
<dbReference type="PROSITE" id="PS50016">
    <property type="entry name" value="ZF_PHD_2"/>
    <property type="match status" value="1"/>
</dbReference>
<evidence type="ECO:0000256" key="6">
    <source>
        <dbReference type="ARBA" id="ARBA00022833"/>
    </source>
</evidence>
<feature type="binding site" evidence="12">
    <location>
        <position position="304"/>
    </location>
    <ligand>
        <name>Zn(2+)</name>
        <dbReference type="ChEBI" id="CHEBI:29105"/>
        <label>1</label>
    </ligand>
</feature>
<feature type="binding site" evidence="12">
    <location>
        <position position="277"/>
    </location>
    <ligand>
        <name>Zn(2+)</name>
        <dbReference type="ChEBI" id="CHEBI:29105"/>
        <label>1</label>
    </ligand>
</feature>
<protein>
    <recommendedName>
        <fullName evidence="14">Chromatin modification-related protein</fullName>
    </recommendedName>
</protein>
<evidence type="ECO:0000259" key="16">
    <source>
        <dbReference type="PROSITE" id="PS50016"/>
    </source>
</evidence>
<evidence type="ECO:0000256" key="1">
    <source>
        <dbReference type="ARBA" id="ARBA00004123"/>
    </source>
</evidence>
<sequence length="336" mass="36855">MIPPIFRHAKKSRGLDNLPSEVQHLLQEIKIKELRCQDLQQDIAKDQSKYIKAAIKHSSTPSTPSSTGQANSRTASPAPVAADPRSKAHLPARIAASYAEIDTLTNEKVVLAQRIIELVTRTRARLDADLAKVRLLQGESPEDARGGVYLSAGTPIRSSSPYTGSMKREGSVAGLNPVVQIGESLRSAMAGGVETPVSAAGPGYNKKRRLTTTTSIKLPSPIPANVTHQSTATHTRSRLSRSTRIQQQEEEEQDADAEGDEDVEGDDGEDDDSRLYCFCHKQSFGDMIGCDNEDCPYQWFHIECVGVKTPLPDKWYCPECINIVKPPAEKRKGRKK</sequence>
<dbReference type="Proteomes" id="UP000053424">
    <property type="component" value="Unassembled WGS sequence"/>
</dbReference>
<keyword evidence="18" id="KW-1185">Reference proteome</keyword>
<dbReference type="CDD" id="cd16858">
    <property type="entry name" value="ING_ING3_Yng2p"/>
    <property type="match status" value="1"/>
</dbReference>
<dbReference type="SMART" id="SM00249">
    <property type="entry name" value="PHD"/>
    <property type="match status" value="1"/>
</dbReference>
<keyword evidence="8" id="KW-0805">Transcription regulation</keyword>
<evidence type="ECO:0000256" key="13">
    <source>
        <dbReference type="PROSITE-ProRule" id="PRU00146"/>
    </source>
</evidence>
<proteinExistence type="inferred from homology"/>
<keyword evidence="3" id="KW-0341">Growth regulation</keyword>
<name>A0A0C3BWI4_HEBCY</name>
<feature type="compositionally biased region" description="Acidic residues" evidence="15">
    <location>
        <begin position="248"/>
        <end position="270"/>
    </location>
</feature>
<keyword evidence="6 12" id="KW-0862">Zinc</keyword>
<dbReference type="InterPro" id="IPR028651">
    <property type="entry name" value="ING_fam"/>
</dbReference>
<evidence type="ECO:0000256" key="5">
    <source>
        <dbReference type="ARBA" id="ARBA00022771"/>
    </source>
</evidence>
<keyword evidence="10 14" id="KW-0539">Nucleus</keyword>
<feature type="binding site" evidence="12">
    <location>
        <position position="295"/>
    </location>
    <ligand>
        <name>Zn(2+)</name>
        <dbReference type="ChEBI" id="CHEBI:29105"/>
        <label>2</label>
    </ligand>
</feature>
<evidence type="ECO:0000256" key="7">
    <source>
        <dbReference type="ARBA" id="ARBA00022853"/>
    </source>
</evidence>
<comment type="function">
    <text evidence="14">Component of an histone acetyltransferase complex.</text>
</comment>
<reference evidence="17 18" key="1">
    <citation type="submission" date="2014-04" db="EMBL/GenBank/DDBJ databases">
        <authorList>
            <consortium name="DOE Joint Genome Institute"/>
            <person name="Kuo A."/>
            <person name="Gay G."/>
            <person name="Dore J."/>
            <person name="Kohler A."/>
            <person name="Nagy L.G."/>
            <person name="Floudas D."/>
            <person name="Copeland A."/>
            <person name="Barry K.W."/>
            <person name="Cichocki N."/>
            <person name="Veneault-Fourrey C."/>
            <person name="LaButti K."/>
            <person name="Lindquist E.A."/>
            <person name="Lipzen A."/>
            <person name="Lundell T."/>
            <person name="Morin E."/>
            <person name="Murat C."/>
            <person name="Sun H."/>
            <person name="Tunlid A."/>
            <person name="Henrissat B."/>
            <person name="Grigoriev I.V."/>
            <person name="Hibbett D.S."/>
            <person name="Martin F."/>
            <person name="Nordberg H.P."/>
            <person name="Cantor M.N."/>
            <person name="Hua S.X."/>
        </authorList>
    </citation>
    <scope>NUCLEOTIDE SEQUENCE [LARGE SCALE GENOMIC DNA]</scope>
    <source>
        <strain evidence="18">h7</strain>
    </source>
</reference>
<evidence type="ECO:0000256" key="8">
    <source>
        <dbReference type="ARBA" id="ARBA00023015"/>
    </source>
</evidence>
<feature type="site" description="Histone H3K4me3 binding" evidence="11">
    <location>
        <position position="287"/>
    </location>
</feature>
<dbReference type="InterPro" id="IPR011011">
    <property type="entry name" value="Znf_FYVE_PHD"/>
</dbReference>
<feature type="site" description="Histone H3K4me3 binding" evidence="11">
    <location>
        <position position="291"/>
    </location>
</feature>
<dbReference type="GO" id="GO:0000785">
    <property type="term" value="C:chromatin"/>
    <property type="evidence" value="ECO:0007669"/>
    <property type="project" value="UniProtKB-ARBA"/>
</dbReference>
<dbReference type="GO" id="GO:0006325">
    <property type="term" value="P:chromatin organization"/>
    <property type="evidence" value="ECO:0007669"/>
    <property type="project" value="UniProtKB-KW"/>
</dbReference>
<organism evidence="17 18">
    <name type="scientific">Hebeloma cylindrosporum</name>
    <dbReference type="NCBI Taxonomy" id="76867"/>
    <lineage>
        <taxon>Eukaryota</taxon>
        <taxon>Fungi</taxon>
        <taxon>Dikarya</taxon>
        <taxon>Basidiomycota</taxon>
        <taxon>Agaricomycotina</taxon>
        <taxon>Agaricomycetes</taxon>
        <taxon>Agaricomycetidae</taxon>
        <taxon>Agaricales</taxon>
        <taxon>Agaricineae</taxon>
        <taxon>Hymenogastraceae</taxon>
        <taxon>Hebeloma</taxon>
    </lineage>
</organism>
<feature type="binding site" evidence="12">
    <location>
        <position position="301"/>
    </location>
    <ligand>
        <name>Zn(2+)</name>
        <dbReference type="ChEBI" id="CHEBI:29105"/>
        <label>1</label>
    </ligand>
</feature>
<dbReference type="EMBL" id="KN831805">
    <property type="protein sequence ID" value="KIM36444.1"/>
    <property type="molecule type" value="Genomic_DNA"/>
</dbReference>
<feature type="site" description="Histone H3K4me3 binding" evidence="11">
    <location>
        <position position="276"/>
    </location>
</feature>
<feature type="binding site" evidence="12">
    <location>
        <position position="317"/>
    </location>
    <ligand>
        <name>Zn(2+)</name>
        <dbReference type="ChEBI" id="CHEBI:29105"/>
        <label>2</label>
    </ligand>
</feature>
<evidence type="ECO:0000313" key="18">
    <source>
        <dbReference type="Proteomes" id="UP000053424"/>
    </source>
</evidence>
<feature type="region of interest" description="Disordered" evidence="15">
    <location>
        <begin position="55"/>
        <end position="86"/>
    </location>
</feature>
<dbReference type="SUPFAM" id="SSF57903">
    <property type="entry name" value="FYVE/PHD zinc finger"/>
    <property type="match status" value="1"/>
</dbReference>
<dbReference type="AlphaFoldDB" id="A0A0C3BWI4"/>
<dbReference type="Pfam" id="PF12998">
    <property type="entry name" value="ING"/>
    <property type="match status" value="1"/>
</dbReference>
<dbReference type="HOGENOM" id="CLU_031900_2_0_1"/>
<dbReference type="Gene3D" id="6.10.140.1740">
    <property type="match status" value="1"/>
</dbReference>
<evidence type="ECO:0000256" key="9">
    <source>
        <dbReference type="ARBA" id="ARBA00023163"/>
    </source>
</evidence>
<evidence type="ECO:0000256" key="4">
    <source>
        <dbReference type="ARBA" id="ARBA00022723"/>
    </source>
</evidence>
<reference evidence="18" key="2">
    <citation type="submission" date="2015-01" db="EMBL/GenBank/DDBJ databases">
        <title>Evolutionary Origins and Diversification of the Mycorrhizal Mutualists.</title>
        <authorList>
            <consortium name="DOE Joint Genome Institute"/>
            <consortium name="Mycorrhizal Genomics Consortium"/>
            <person name="Kohler A."/>
            <person name="Kuo A."/>
            <person name="Nagy L.G."/>
            <person name="Floudas D."/>
            <person name="Copeland A."/>
            <person name="Barry K.W."/>
            <person name="Cichocki N."/>
            <person name="Veneault-Fourrey C."/>
            <person name="LaButti K."/>
            <person name="Lindquist E.A."/>
            <person name="Lipzen A."/>
            <person name="Lundell T."/>
            <person name="Morin E."/>
            <person name="Murat C."/>
            <person name="Riley R."/>
            <person name="Ohm R."/>
            <person name="Sun H."/>
            <person name="Tunlid A."/>
            <person name="Henrissat B."/>
            <person name="Grigoriev I.V."/>
            <person name="Hibbett D.S."/>
            <person name="Martin F."/>
        </authorList>
    </citation>
    <scope>NUCLEOTIDE SEQUENCE [LARGE SCALE GENOMIC DNA]</scope>
    <source>
        <strain evidence="18">h7</strain>
    </source>
</reference>
<dbReference type="InterPro" id="IPR013083">
    <property type="entry name" value="Znf_RING/FYVE/PHD"/>
</dbReference>
<gene>
    <name evidence="17" type="ORF">M413DRAFT_13950</name>
</gene>
<dbReference type="InterPro" id="IPR024610">
    <property type="entry name" value="ING_N_histone-binding"/>
</dbReference>
<dbReference type="STRING" id="686832.A0A0C3BWI4"/>
<feature type="site" description="Histone H3K4me3 binding" evidence="11">
    <location>
        <position position="299"/>
    </location>
</feature>
<comment type="domain">
    <text evidence="14">The PHD-type zinc finger mediates the binding to H3K4me3.</text>
</comment>
<evidence type="ECO:0000256" key="3">
    <source>
        <dbReference type="ARBA" id="ARBA00022604"/>
    </source>
</evidence>
<dbReference type="InterPro" id="IPR019787">
    <property type="entry name" value="Znf_PHD-finger"/>
</dbReference>
<dbReference type="PANTHER" id="PTHR10333">
    <property type="entry name" value="INHIBITOR OF GROWTH PROTEIN"/>
    <property type="match status" value="1"/>
</dbReference>
<feature type="compositionally biased region" description="Low complexity" evidence="15">
    <location>
        <begin position="58"/>
        <end position="67"/>
    </location>
</feature>
<evidence type="ECO:0000313" key="17">
    <source>
        <dbReference type="EMBL" id="KIM36444.1"/>
    </source>
</evidence>
<feature type="domain" description="PHD-type" evidence="16">
    <location>
        <begin position="274"/>
        <end position="323"/>
    </location>
</feature>
<dbReference type="GO" id="GO:0005634">
    <property type="term" value="C:nucleus"/>
    <property type="evidence" value="ECO:0007669"/>
    <property type="project" value="UniProtKB-SubCell"/>
</dbReference>
<dbReference type="PROSITE" id="PS01359">
    <property type="entry name" value="ZF_PHD_1"/>
    <property type="match status" value="1"/>
</dbReference>
<evidence type="ECO:0000256" key="11">
    <source>
        <dbReference type="PIRSR" id="PIRSR628651-50"/>
    </source>
</evidence>
<keyword evidence="5 13" id="KW-0863">Zinc-finger</keyword>
<comment type="subcellular location">
    <subcellularLocation>
        <location evidence="1 14">Nucleus</location>
    </subcellularLocation>
</comment>
<accession>A0A0C3BWI4</accession>
<dbReference type="InterPro" id="IPR001965">
    <property type="entry name" value="Znf_PHD"/>
</dbReference>
<dbReference type="InterPro" id="IPR019786">
    <property type="entry name" value="Zinc_finger_PHD-type_CS"/>
</dbReference>
<keyword evidence="4 12" id="KW-0479">Metal-binding</keyword>
<evidence type="ECO:0000256" key="14">
    <source>
        <dbReference type="RuleBase" id="RU361213"/>
    </source>
</evidence>
<dbReference type="OrthoDB" id="5411773at2759"/>